<evidence type="ECO:0000313" key="5">
    <source>
        <dbReference type="Proteomes" id="UP000197138"/>
    </source>
</evidence>
<evidence type="ECO:0000313" key="4">
    <source>
        <dbReference type="EMBL" id="OWM68856.1"/>
    </source>
</evidence>
<dbReference type="InterPro" id="IPR036396">
    <property type="entry name" value="Cyt_P450_sf"/>
</dbReference>
<accession>A0A218W887</accession>
<gene>
    <name evidence="4" type="ORF">CDL15_Pgr025043</name>
</gene>
<protein>
    <submittedName>
        <fullName evidence="4">Uncharacterized protein</fullName>
    </submittedName>
</protein>
<dbReference type="EMBL" id="MTKT01004939">
    <property type="protein sequence ID" value="OWM68856.1"/>
    <property type="molecule type" value="Genomic_DNA"/>
</dbReference>
<evidence type="ECO:0000256" key="1">
    <source>
        <dbReference type="ARBA" id="ARBA00010617"/>
    </source>
</evidence>
<evidence type="ECO:0000256" key="3">
    <source>
        <dbReference type="ARBA" id="ARBA00023004"/>
    </source>
</evidence>
<dbReference type="PANTHER" id="PTHR24286">
    <property type="entry name" value="CYTOCHROME P450 26"/>
    <property type="match status" value="1"/>
</dbReference>
<evidence type="ECO:0000256" key="2">
    <source>
        <dbReference type="ARBA" id="ARBA00022723"/>
    </source>
</evidence>
<dbReference type="GO" id="GO:0004497">
    <property type="term" value="F:monooxygenase activity"/>
    <property type="evidence" value="ECO:0007669"/>
    <property type="project" value="InterPro"/>
</dbReference>
<reference evidence="5" key="1">
    <citation type="journal article" date="2017" name="Plant J.">
        <title>The pomegranate (Punica granatum L.) genome and the genomics of punicalagin biosynthesis.</title>
        <authorList>
            <person name="Qin G."/>
            <person name="Xu C."/>
            <person name="Ming R."/>
            <person name="Tang H."/>
            <person name="Guyot R."/>
            <person name="Kramer E.M."/>
            <person name="Hu Y."/>
            <person name="Yi X."/>
            <person name="Qi Y."/>
            <person name="Xu X."/>
            <person name="Gao Z."/>
            <person name="Pan H."/>
            <person name="Jian J."/>
            <person name="Tian Y."/>
            <person name="Yue Z."/>
            <person name="Xu Y."/>
        </authorList>
    </citation>
    <scope>NUCLEOTIDE SEQUENCE [LARGE SCALE GENOMIC DNA]</scope>
    <source>
        <strain evidence="5">cv. Dabenzi</strain>
    </source>
</reference>
<comment type="caution">
    <text evidence="4">The sequence shown here is derived from an EMBL/GenBank/DDBJ whole genome shotgun (WGS) entry which is preliminary data.</text>
</comment>
<dbReference type="PANTHER" id="PTHR24286:SF209">
    <property type="entry name" value="BETA-AMYRIN 28-OXIDASE-LIKE"/>
    <property type="match status" value="1"/>
</dbReference>
<dbReference type="AlphaFoldDB" id="A0A218W887"/>
<name>A0A218W887_PUNGR</name>
<dbReference type="GO" id="GO:0020037">
    <property type="term" value="F:heme binding"/>
    <property type="evidence" value="ECO:0007669"/>
    <property type="project" value="InterPro"/>
</dbReference>
<proteinExistence type="inferred from homology"/>
<sequence>MAVLCGPAGNKFVFSNEGKKVAVWWPSSVQQLIGPSLVNTSGDEARVHRKMLMNFFSIESLMQCIPTVDEVTRGHLATHWQGMLRL</sequence>
<dbReference type="GO" id="GO:0016705">
    <property type="term" value="F:oxidoreductase activity, acting on paired donors, with incorporation or reduction of molecular oxygen"/>
    <property type="evidence" value="ECO:0007669"/>
    <property type="project" value="InterPro"/>
</dbReference>
<organism evidence="4 5">
    <name type="scientific">Punica granatum</name>
    <name type="common">Pomegranate</name>
    <dbReference type="NCBI Taxonomy" id="22663"/>
    <lineage>
        <taxon>Eukaryota</taxon>
        <taxon>Viridiplantae</taxon>
        <taxon>Streptophyta</taxon>
        <taxon>Embryophyta</taxon>
        <taxon>Tracheophyta</taxon>
        <taxon>Spermatophyta</taxon>
        <taxon>Magnoliopsida</taxon>
        <taxon>eudicotyledons</taxon>
        <taxon>Gunneridae</taxon>
        <taxon>Pentapetalae</taxon>
        <taxon>rosids</taxon>
        <taxon>malvids</taxon>
        <taxon>Myrtales</taxon>
        <taxon>Lythraceae</taxon>
        <taxon>Punica</taxon>
    </lineage>
</organism>
<keyword evidence="2" id="KW-0479">Metal-binding</keyword>
<dbReference type="GO" id="GO:0016125">
    <property type="term" value="P:sterol metabolic process"/>
    <property type="evidence" value="ECO:0007669"/>
    <property type="project" value="TreeGrafter"/>
</dbReference>
<dbReference type="SUPFAM" id="SSF48264">
    <property type="entry name" value="Cytochrome P450"/>
    <property type="match status" value="1"/>
</dbReference>
<keyword evidence="3" id="KW-0408">Iron</keyword>
<dbReference type="Gene3D" id="1.10.630.10">
    <property type="entry name" value="Cytochrome P450"/>
    <property type="match status" value="1"/>
</dbReference>
<dbReference type="GO" id="GO:0005506">
    <property type="term" value="F:iron ion binding"/>
    <property type="evidence" value="ECO:0007669"/>
    <property type="project" value="InterPro"/>
</dbReference>
<dbReference type="Proteomes" id="UP000197138">
    <property type="component" value="Unassembled WGS sequence"/>
</dbReference>
<comment type="similarity">
    <text evidence="1">Belongs to the cytochrome P450 family.</text>
</comment>